<evidence type="ECO:0000256" key="1">
    <source>
        <dbReference type="SAM" id="MobiDB-lite"/>
    </source>
</evidence>
<comment type="caution">
    <text evidence="2">The sequence shown here is derived from an EMBL/GenBank/DDBJ whole genome shotgun (WGS) entry which is preliminary data.</text>
</comment>
<protein>
    <submittedName>
        <fullName evidence="2">Uncharacterized protein</fullName>
    </submittedName>
</protein>
<reference evidence="2" key="2">
    <citation type="submission" date="2023-06" db="EMBL/GenBank/DDBJ databases">
        <authorList>
            <person name="Ma L."/>
            <person name="Liu K.-W."/>
            <person name="Li Z."/>
            <person name="Hsiao Y.-Y."/>
            <person name="Qi Y."/>
            <person name="Fu T."/>
            <person name="Tang G."/>
            <person name="Zhang D."/>
            <person name="Sun W.-H."/>
            <person name="Liu D.-K."/>
            <person name="Li Y."/>
            <person name="Chen G.-Z."/>
            <person name="Liu X.-D."/>
            <person name="Liao X.-Y."/>
            <person name="Jiang Y.-T."/>
            <person name="Yu X."/>
            <person name="Hao Y."/>
            <person name="Huang J."/>
            <person name="Zhao X.-W."/>
            <person name="Ke S."/>
            <person name="Chen Y.-Y."/>
            <person name="Wu W.-L."/>
            <person name="Hsu J.-L."/>
            <person name="Lin Y.-F."/>
            <person name="Huang M.-D."/>
            <person name="Li C.-Y."/>
            <person name="Huang L."/>
            <person name="Wang Z.-W."/>
            <person name="Zhao X."/>
            <person name="Zhong W.-Y."/>
            <person name="Peng D.-H."/>
            <person name="Ahmad S."/>
            <person name="Lan S."/>
            <person name="Zhang J.-S."/>
            <person name="Tsai W.-C."/>
            <person name="Van De Peer Y."/>
            <person name="Liu Z.-J."/>
        </authorList>
    </citation>
    <scope>NUCLEOTIDE SEQUENCE</scope>
    <source>
        <strain evidence="2">CP</strain>
        <tissue evidence="2">Leaves</tissue>
    </source>
</reference>
<accession>A0AAV9CRB5</accession>
<dbReference type="AlphaFoldDB" id="A0AAV9CRB5"/>
<sequence length="142" mass="14432">MDSNLSNPSLILSSIPSTLKNPTFIVLTTCTVDMAASSTKSLSLLMLLLLSSFSAFTAGARPLLVVEEGKGGVKDFIDDLYLWGVKIPGPNPGGEGHAATTMDTMGGVKDSGPSPGQGHAATTMDTTGGVKDSGPSPGQGHK</sequence>
<proteinExistence type="predicted"/>
<keyword evidence="3" id="KW-1185">Reference proteome</keyword>
<dbReference type="Proteomes" id="UP001180020">
    <property type="component" value="Unassembled WGS sequence"/>
</dbReference>
<feature type="region of interest" description="Disordered" evidence="1">
    <location>
        <begin position="92"/>
        <end position="142"/>
    </location>
</feature>
<evidence type="ECO:0000313" key="2">
    <source>
        <dbReference type="EMBL" id="KAK1291673.1"/>
    </source>
</evidence>
<dbReference type="GO" id="GO:0045087">
    <property type="term" value="P:innate immune response"/>
    <property type="evidence" value="ECO:0007669"/>
    <property type="project" value="InterPro"/>
</dbReference>
<gene>
    <name evidence="2" type="ORF">QJS10_CPB17g02277</name>
</gene>
<reference evidence="2" key="1">
    <citation type="journal article" date="2023" name="Nat. Commun.">
        <title>Diploid and tetraploid genomes of Acorus and the evolution of monocots.</title>
        <authorList>
            <person name="Ma L."/>
            <person name="Liu K.W."/>
            <person name="Li Z."/>
            <person name="Hsiao Y.Y."/>
            <person name="Qi Y."/>
            <person name="Fu T."/>
            <person name="Tang G.D."/>
            <person name="Zhang D."/>
            <person name="Sun W.H."/>
            <person name="Liu D.K."/>
            <person name="Li Y."/>
            <person name="Chen G.Z."/>
            <person name="Liu X.D."/>
            <person name="Liao X.Y."/>
            <person name="Jiang Y.T."/>
            <person name="Yu X."/>
            <person name="Hao Y."/>
            <person name="Huang J."/>
            <person name="Zhao X.W."/>
            <person name="Ke S."/>
            <person name="Chen Y.Y."/>
            <person name="Wu W.L."/>
            <person name="Hsu J.L."/>
            <person name="Lin Y.F."/>
            <person name="Huang M.D."/>
            <person name="Li C.Y."/>
            <person name="Huang L."/>
            <person name="Wang Z.W."/>
            <person name="Zhao X."/>
            <person name="Zhong W.Y."/>
            <person name="Peng D.H."/>
            <person name="Ahmad S."/>
            <person name="Lan S."/>
            <person name="Zhang J.S."/>
            <person name="Tsai W.C."/>
            <person name="Van de Peer Y."/>
            <person name="Liu Z.J."/>
        </authorList>
    </citation>
    <scope>NUCLEOTIDE SEQUENCE</scope>
    <source>
        <strain evidence="2">CP</strain>
    </source>
</reference>
<dbReference type="InterPro" id="IPR044700">
    <property type="entry name" value="PIP2/PIPL1"/>
</dbReference>
<organism evidence="2 3">
    <name type="scientific">Acorus calamus</name>
    <name type="common">Sweet flag</name>
    <dbReference type="NCBI Taxonomy" id="4465"/>
    <lineage>
        <taxon>Eukaryota</taxon>
        <taxon>Viridiplantae</taxon>
        <taxon>Streptophyta</taxon>
        <taxon>Embryophyta</taxon>
        <taxon>Tracheophyta</taxon>
        <taxon>Spermatophyta</taxon>
        <taxon>Magnoliopsida</taxon>
        <taxon>Liliopsida</taxon>
        <taxon>Acoraceae</taxon>
        <taxon>Acorus</taxon>
    </lineage>
</organism>
<evidence type="ECO:0000313" key="3">
    <source>
        <dbReference type="Proteomes" id="UP001180020"/>
    </source>
</evidence>
<dbReference type="PANTHER" id="PTHR34663:SF11">
    <property type="entry name" value="DERMOKINE-LIKE"/>
    <property type="match status" value="1"/>
</dbReference>
<dbReference type="GO" id="GO:0050793">
    <property type="term" value="P:regulation of developmental process"/>
    <property type="evidence" value="ECO:0007669"/>
    <property type="project" value="InterPro"/>
</dbReference>
<name>A0AAV9CRB5_ACOCL</name>
<dbReference type="PANTHER" id="PTHR34663">
    <property type="entry name" value="OS06G0637400 PROTEIN"/>
    <property type="match status" value="1"/>
</dbReference>
<dbReference type="EMBL" id="JAUJYO010000017">
    <property type="protein sequence ID" value="KAK1291673.1"/>
    <property type="molecule type" value="Genomic_DNA"/>
</dbReference>